<evidence type="ECO:0000256" key="3">
    <source>
        <dbReference type="ARBA" id="ARBA00022695"/>
    </source>
</evidence>
<dbReference type="EMBL" id="CP046566">
    <property type="protein sequence ID" value="QGW28679.1"/>
    <property type="molecule type" value="Genomic_DNA"/>
</dbReference>
<evidence type="ECO:0000256" key="4">
    <source>
        <dbReference type="ARBA" id="ARBA00022723"/>
    </source>
</evidence>
<dbReference type="KEGG" id="fls:GLV81_11745"/>
<dbReference type="SUPFAM" id="SSF81301">
    <property type="entry name" value="Nucleotidyltransferase"/>
    <property type="match status" value="1"/>
</dbReference>
<name>A0A6I6GU95_9BACT</name>
<reference evidence="9 10" key="1">
    <citation type="submission" date="2019-11" db="EMBL/GenBank/DDBJ databases">
        <authorList>
            <person name="Im W.T."/>
        </authorList>
    </citation>
    <scope>NUCLEOTIDE SEQUENCE [LARGE SCALE GENOMIC DNA]</scope>
    <source>
        <strain evidence="9 10">SB-02</strain>
    </source>
</reference>
<dbReference type="GO" id="GO:0016779">
    <property type="term" value="F:nucleotidyltransferase activity"/>
    <property type="evidence" value="ECO:0007669"/>
    <property type="project" value="UniProtKB-KW"/>
</dbReference>
<dbReference type="GO" id="GO:0046872">
    <property type="term" value="F:metal ion binding"/>
    <property type="evidence" value="ECO:0007669"/>
    <property type="project" value="UniProtKB-KW"/>
</dbReference>
<sequence>MNLSAAEIQTIKKYFQDKPVLKAFVFGSSSRGEALPESDVDILVELDYAEHIGLGFVNMQLELEEKLHKKVDLVSSNGISKHILPFINADKELIYER</sequence>
<dbReference type="Proteomes" id="UP000426027">
    <property type="component" value="Chromosome"/>
</dbReference>
<organism evidence="9 10">
    <name type="scientific">Phnomibacter ginsenosidimutans</name>
    <dbReference type="NCBI Taxonomy" id="2676868"/>
    <lineage>
        <taxon>Bacteria</taxon>
        <taxon>Pseudomonadati</taxon>
        <taxon>Bacteroidota</taxon>
        <taxon>Chitinophagia</taxon>
        <taxon>Chitinophagales</taxon>
        <taxon>Chitinophagaceae</taxon>
        <taxon>Phnomibacter</taxon>
    </lineage>
</organism>
<keyword evidence="3" id="KW-0548">Nucleotidyltransferase</keyword>
<gene>
    <name evidence="9" type="ORF">GLV81_11745</name>
</gene>
<dbReference type="InterPro" id="IPR052038">
    <property type="entry name" value="Type-VII_TA_antitoxin"/>
</dbReference>
<evidence type="ECO:0000259" key="8">
    <source>
        <dbReference type="Pfam" id="PF18765"/>
    </source>
</evidence>
<dbReference type="Gene3D" id="3.30.460.10">
    <property type="entry name" value="Beta Polymerase, domain 2"/>
    <property type="match status" value="1"/>
</dbReference>
<comment type="cofactor">
    <cofactor evidence="1">
        <name>Mg(2+)</name>
        <dbReference type="ChEBI" id="CHEBI:18420"/>
    </cofactor>
</comment>
<evidence type="ECO:0000256" key="5">
    <source>
        <dbReference type="ARBA" id="ARBA00022741"/>
    </source>
</evidence>
<evidence type="ECO:0000313" key="10">
    <source>
        <dbReference type="Proteomes" id="UP000426027"/>
    </source>
</evidence>
<keyword evidence="2 9" id="KW-0808">Transferase</keyword>
<dbReference type="InterPro" id="IPR043519">
    <property type="entry name" value="NT_sf"/>
</dbReference>
<dbReference type="PANTHER" id="PTHR33571:SF14">
    <property type="entry name" value="PROTEIN ADENYLYLTRANSFERASE MJ0435-RELATED"/>
    <property type="match status" value="1"/>
</dbReference>
<feature type="domain" description="Polymerase beta nucleotidyltransferase" evidence="8">
    <location>
        <begin position="9"/>
        <end position="97"/>
    </location>
</feature>
<dbReference type="GO" id="GO:0005524">
    <property type="term" value="F:ATP binding"/>
    <property type="evidence" value="ECO:0007669"/>
    <property type="project" value="UniProtKB-KW"/>
</dbReference>
<keyword evidence="7" id="KW-0460">Magnesium</keyword>
<dbReference type="AlphaFoldDB" id="A0A6I6GU95"/>
<dbReference type="InterPro" id="IPR041633">
    <property type="entry name" value="Polbeta"/>
</dbReference>
<evidence type="ECO:0000313" key="9">
    <source>
        <dbReference type="EMBL" id="QGW28679.1"/>
    </source>
</evidence>
<keyword evidence="5" id="KW-0547">Nucleotide-binding</keyword>
<keyword evidence="6" id="KW-0067">ATP-binding</keyword>
<dbReference type="RefSeq" id="WP_157479032.1">
    <property type="nucleotide sequence ID" value="NZ_CP046566.1"/>
</dbReference>
<accession>A0A6I6GU95</accession>
<dbReference type="Pfam" id="PF18765">
    <property type="entry name" value="Polbeta"/>
    <property type="match status" value="1"/>
</dbReference>
<evidence type="ECO:0000256" key="6">
    <source>
        <dbReference type="ARBA" id="ARBA00022840"/>
    </source>
</evidence>
<dbReference type="PANTHER" id="PTHR33571">
    <property type="entry name" value="SSL8005 PROTEIN"/>
    <property type="match status" value="1"/>
</dbReference>
<proteinExistence type="predicted"/>
<dbReference type="CDD" id="cd05403">
    <property type="entry name" value="NT_KNTase_like"/>
    <property type="match status" value="1"/>
</dbReference>
<keyword evidence="4" id="KW-0479">Metal-binding</keyword>
<evidence type="ECO:0000256" key="2">
    <source>
        <dbReference type="ARBA" id="ARBA00022679"/>
    </source>
</evidence>
<keyword evidence="10" id="KW-1185">Reference proteome</keyword>
<protein>
    <submittedName>
        <fullName evidence="9">Nucleotidyltransferase</fullName>
    </submittedName>
</protein>
<evidence type="ECO:0000256" key="1">
    <source>
        <dbReference type="ARBA" id="ARBA00001946"/>
    </source>
</evidence>
<evidence type="ECO:0000256" key="7">
    <source>
        <dbReference type="ARBA" id="ARBA00022842"/>
    </source>
</evidence>